<dbReference type="Gene3D" id="1.25.40.10">
    <property type="entry name" value="Tetratricopeptide repeat domain"/>
    <property type="match status" value="1"/>
</dbReference>
<reference evidence="5" key="1">
    <citation type="submission" date="2016-10" db="EMBL/GenBank/DDBJ databases">
        <authorList>
            <person name="Varghese N."/>
            <person name="Submissions S."/>
        </authorList>
    </citation>
    <scope>NUCLEOTIDE SEQUENCE [LARGE SCALE GENOMIC DNA]</scope>
    <source>
        <strain evidence="5">IBRC-M 10655</strain>
    </source>
</reference>
<dbReference type="GO" id="GO:0004016">
    <property type="term" value="F:adenylate cyclase activity"/>
    <property type="evidence" value="ECO:0007669"/>
    <property type="project" value="TreeGrafter"/>
</dbReference>
<dbReference type="STRING" id="504798.SAMN05421871_102437"/>
<name>A0A1H0NKY7_9PSEU</name>
<dbReference type="Pfam" id="PF00196">
    <property type="entry name" value="GerE"/>
    <property type="match status" value="1"/>
</dbReference>
<dbReference type="GO" id="GO:0006355">
    <property type="term" value="P:regulation of DNA-templated transcription"/>
    <property type="evidence" value="ECO:0007669"/>
    <property type="project" value="InterPro"/>
</dbReference>
<evidence type="ECO:0000256" key="1">
    <source>
        <dbReference type="ARBA" id="ARBA00022741"/>
    </source>
</evidence>
<dbReference type="Gene3D" id="1.10.10.10">
    <property type="entry name" value="Winged helix-like DNA-binding domain superfamily/Winged helix DNA-binding domain"/>
    <property type="match status" value="1"/>
</dbReference>
<dbReference type="RefSeq" id="WP_166658070.1">
    <property type="nucleotide sequence ID" value="NZ_FNDV01000002.1"/>
</dbReference>
<dbReference type="Gene3D" id="3.40.50.300">
    <property type="entry name" value="P-loop containing nucleotide triphosphate hydrolases"/>
    <property type="match status" value="1"/>
</dbReference>
<evidence type="ECO:0000256" key="2">
    <source>
        <dbReference type="ARBA" id="ARBA00022840"/>
    </source>
</evidence>
<evidence type="ECO:0000259" key="3">
    <source>
        <dbReference type="PROSITE" id="PS50043"/>
    </source>
</evidence>
<dbReference type="InterPro" id="IPR000792">
    <property type="entry name" value="Tscrpt_reg_LuxR_C"/>
</dbReference>
<dbReference type="Pfam" id="PF13191">
    <property type="entry name" value="AAA_16"/>
    <property type="match status" value="1"/>
</dbReference>
<dbReference type="EMBL" id="FNJB01000005">
    <property type="protein sequence ID" value="SDO93333.1"/>
    <property type="molecule type" value="Genomic_DNA"/>
</dbReference>
<keyword evidence="5" id="KW-1185">Reference proteome</keyword>
<dbReference type="SUPFAM" id="SSF46894">
    <property type="entry name" value="C-terminal effector domain of the bipartite response regulators"/>
    <property type="match status" value="1"/>
</dbReference>
<dbReference type="CDD" id="cd06170">
    <property type="entry name" value="LuxR_C_like"/>
    <property type="match status" value="1"/>
</dbReference>
<dbReference type="InterPro" id="IPR036388">
    <property type="entry name" value="WH-like_DNA-bd_sf"/>
</dbReference>
<dbReference type="SUPFAM" id="SSF48452">
    <property type="entry name" value="TPR-like"/>
    <property type="match status" value="1"/>
</dbReference>
<keyword evidence="1" id="KW-0547">Nucleotide-binding</keyword>
<evidence type="ECO:0000313" key="4">
    <source>
        <dbReference type="EMBL" id="SDO93333.1"/>
    </source>
</evidence>
<accession>A0A1H0NKY7</accession>
<gene>
    <name evidence="4" type="ORF">SAMN05192558_105387</name>
</gene>
<sequence>MELLERGAVLDALAEHLVEVARGSGRLVLLRGEAGIGKTAVIAAFARESADTACVLVGRCDPLSTPRPLGPLADVAGDLGPEVEVALRDGAGSAGVFRSVLGELRSSARPVVLVFEDVHWADGATLDFIRYLARRIDTARVLMLVTYRDDEVGPTHPLTVVLGDLAGCAAVHRHDLEPLSKVGVGRLAAGGRHDPEVLYQATGGNPFFVTEVLSAGASGVPATVREAVLGRLARLPAAVKQVVEAVAVIGSPAPLDLLAQVISQPDGPVETALSAGMLQQEGRSPAFRHELARMVVLATIPEFRRVRLHADVLAALRSGPVGADELPRLAFHAEEAGDRGAVLDYAPRAARHASSLGAHREAAAQYARALRHAATSPVVRRAELLEGRAFSCYMTGLIPEAVDAWGQARELRHQIGDRLREGDALRWTSYMLWLLSRNREARECGLRAVRLLREGEPSLELARAYVNVAEQASFDCDLAATEANARRAVEVGRRIGDAGVVVRAQFHAAIAQVLCHDRGWDELERVWCAAREQNLVEHAGMFGPVISAVAMVHRDFERAQVYDDRAVAHCRDFDLDMFLDYLRGARSFGRVHRGQWDQAAEEAAAVLRLRSLPPVSRIFPLLALALVRARRGDPEVWPLLDEAAGLGEPSDLVRMGPVWEVRAEAAWLCGDDVAAVAESRRGLAAVTADSDPWAVGGVARWVRLAGDVVPGARATGPFALELAGEWLAAAQSWEALGCHYDAALARLAGDADAVIGAVATFESLGARPAAARGRARLRELGVRYGTRGPRPATRADRHGLTSREREVLDLLRQGLSGAEIATRLFISPKTTSHHIAAILAKLGVHSQAEAIRKFER</sequence>
<dbReference type="GO" id="GO:0003677">
    <property type="term" value="F:DNA binding"/>
    <property type="evidence" value="ECO:0007669"/>
    <property type="project" value="InterPro"/>
</dbReference>
<dbReference type="PANTHER" id="PTHR16305:SF35">
    <property type="entry name" value="TRANSCRIPTIONAL ACTIVATOR DOMAIN"/>
    <property type="match status" value="1"/>
</dbReference>
<dbReference type="InterPro" id="IPR011990">
    <property type="entry name" value="TPR-like_helical_dom_sf"/>
</dbReference>
<dbReference type="AlphaFoldDB" id="A0A1H0NKY7"/>
<dbReference type="GO" id="GO:0005524">
    <property type="term" value="F:ATP binding"/>
    <property type="evidence" value="ECO:0007669"/>
    <property type="project" value="UniProtKB-KW"/>
</dbReference>
<dbReference type="InterPro" id="IPR027417">
    <property type="entry name" value="P-loop_NTPase"/>
</dbReference>
<dbReference type="GO" id="GO:0005737">
    <property type="term" value="C:cytoplasm"/>
    <property type="evidence" value="ECO:0007669"/>
    <property type="project" value="TreeGrafter"/>
</dbReference>
<organism evidence="4 5">
    <name type="scientific">Actinokineospora alba</name>
    <dbReference type="NCBI Taxonomy" id="504798"/>
    <lineage>
        <taxon>Bacteria</taxon>
        <taxon>Bacillati</taxon>
        <taxon>Actinomycetota</taxon>
        <taxon>Actinomycetes</taxon>
        <taxon>Pseudonocardiales</taxon>
        <taxon>Pseudonocardiaceae</taxon>
        <taxon>Actinokineospora</taxon>
    </lineage>
</organism>
<keyword evidence="2" id="KW-0067">ATP-binding</keyword>
<dbReference type="PROSITE" id="PS50043">
    <property type="entry name" value="HTH_LUXR_2"/>
    <property type="match status" value="1"/>
</dbReference>
<evidence type="ECO:0000313" key="5">
    <source>
        <dbReference type="Proteomes" id="UP000199651"/>
    </source>
</evidence>
<protein>
    <submittedName>
        <fullName evidence="4">Regulatory protein, luxR family</fullName>
    </submittedName>
</protein>
<dbReference type="InterPro" id="IPR041664">
    <property type="entry name" value="AAA_16"/>
</dbReference>
<dbReference type="PRINTS" id="PR00038">
    <property type="entry name" value="HTHLUXR"/>
</dbReference>
<dbReference type="SUPFAM" id="SSF52540">
    <property type="entry name" value="P-loop containing nucleoside triphosphate hydrolases"/>
    <property type="match status" value="1"/>
</dbReference>
<dbReference type="SMART" id="SM00421">
    <property type="entry name" value="HTH_LUXR"/>
    <property type="match status" value="1"/>
</dbReference>
<feature type="domain" description="HTH luxR-type" evidence="3">
    <location>
        <begin position="793"/>
        <end position="856"/>
    </location>
</feature>
<proteinExistence type="predicted"/>
<dbReference type="PANTHER" id="PTHR16305">
    <property type="entry name" value="TESTICULAR SOLUBLE ADENYLYL CYCLASE"/>
    <property type="match status" value="1"/>
</dbReference>
<dbReference type="InterPro" id="IPR016032">
    <property type="entry name" value="Sig_transdc_resp-reg_C-effctor"/>
</dbReference>
<dbReference type="Proteomes" id="UP000199651">
    <property type="component" value="Unassembled WGS sequence"/>
</dbReference>